<dbReference type="EMBL" id="QKRB01000030">
    <property type="protein sequence ID" value="PZD97223.1"/>
    <property type="molecule type" value="Genomic_DNA"/>
</dbReference>
<reference evidence="3 4" key="1">
    <citation type="submission" date="2018-06" db="EMBL/GenBank/DDBJ databases">
        <title>Paenibacillus imtechensis sp. nov.</title>
        <authorList>
            <person name="Pinnaka A.K."/>
            <person name="Singh H."/>
            <person name="Kaur M."/>
        </authorList>
    </citation>
    <scope>NUCLEOTIDE SEQUENCE [LARGE SCALE GENOMIC DNA]</scope>
    <source>
        <strain evidence="3 4">SMB1</strain>
    </source>
</reference>
<dbReference type="Gene3D" id="2.60.40.680">
    <property type="match status" value="1"/>
</dbReference>
<keyword evidence="1" id="KW-0732">Signal</keyword>
<feature type="chain" id="PRO_5016116269" description="SLH domain-containing protein" evidence="1">
    <location>
        <begin position="20"/>
        <end position="342"/>
    </location>
</feature>
<dbReference type="OrthoDB" id="504962at2"/>
<feature type="domain" description="SLH" evidence="2">
    <location>
        <begin position="285"/>
        <end position="342"/>
    </location>
</feature>
<name>A0A2W1LEI7_9BACL</name>
<dbReference type="PROSITE" id="PS51272">
    <property type="entry name" value="SLH"/>
    <property type="match status" value="3"/>
</dbReference>
<dbReference type="InterPro" id="IPR008965">
    <property type="entry name" value="CBM2/CBM3_carb-bd_dom_sf"/>
</dbReference>
<evidence type="ECO:0000259" key="2">
    <source>
        <dbReference type="PROSITE" id="PS51272"/>
    </source>
</evidence>
<dbReference type="Pfam" id="PF00395">
    <property type="entry name" value="SLH"/>
    <property type="match status" value="3"/>
</dbReference>
<protein>
    <recommendedName>
        <fullName evidence="2">SLH domain-containing protein</fullName>
    </recommendedName>
</protein>
<feature type="signal peptide" evidence="1">
    <location>
        <begin position="1"/>
        <end position="19"/>
    </location>
</feature>
<dbReference type="InterPro" id="IPR001119">
    <property type="entry name" value="SLH_dom"/>
</dbReference>
<dbReference type="PANTHER" id="PTHR43308">
    <property type="entry name" value="OUTER MEMBRANE PROTEIN ALPHA-RELATED"/>
    <property type="match status" value="1"/>
</dbReference>
<dbReference type="Proteomes" id="UP000249522">
    <property type="component" value="Unassembled WGS sequence"/>
</dbReference>
<dbReference type="Pfam" id="PF00963">
    <property type="entry name" value="Cohesin"/>
    <property type="match status" value="1"/>
</dbReference>
<dbReference type="CDD" id="cd08547">
    <property type="entry name" value="Type_II_cohesin"/>
    <property type="match status" value="1"/>
</dbReference>
<proteinExistence type="predicted"/>
<feature type="domain" description="SLH" evidence="2">
    <location>
        <begin position="222"/>
        <end position="283"/>
    </location>
</feature>
<comment type="caution">
    <text evidence="3">The sequence shown here is derived from an EMBL/GenBank/DDBJ whole genome shotgun (WGS) entry which is preliminary data.</text>
</comment>
<dbReference type="InterPro" id="IPR002102">
    <property type="entry name" value="Cohesin_dom"/>
</dbReference>
<organism evidence="3 4">
    <name type="scientific">Paenibacillus sambharensis</name>
    <dbReference type="NCBI Taxonomy" id="1803190"/>
    <lineage>
        <taxon>Bacteria</taxon>
        <taxon>Bacillati</taxon>
        <taxon>Bacillota</taxon>
        <taxon>Bacilli</taxon>
        <taxon>Bacillales</taxon>
        <taxon>Paenibacillaceae</taxon>
        <taxon>Paenibacillus</taxon>
    </lineage>
</organism>
<dbReference type="SUPFAM" id="SSF49384">
    <property type="entry name" value="Carbohydrate-binding domain"/>
    <property type="match status" value="1"/>
</dbReference>
<sequence length="342" mass="35153">MIGITVLMLLAMAPVTAAAALPSFSLTVSDQTVSEGQQVSVKVTGSNLSDVYGYELKLSFDDTLLSYTKTISALSGFSVPPKDAEGGKLIFAHTKIGSTAGLSGTVDLATITFTVLGRTAGEAIVTLDSVKLVDSSLNATDTAAKVSASIDIAAASEMKPAAFTDLDGHWAQQAIERAAALGIMKGYPDGTFRPKGEVTRAEFAAMITRAFTLKSAAGVTSEFTDAAKLPGWAKEHIAEAAAAGIVTGYADGSFRPNALITRTEMTAVLARVLELQPDGNAKLSFGDKDSIPAWARPAVASAVKAGIVKGSSGNRFSPASSASRAEAGAVIIAGLDYLAARQ</sequence>
<dbReference type="GO" id="GO:0000272">
    <property type="term" value="P:polysaccharide catabolic process"/>
    <property type="evidence" value="ECO:0007669"/>
    <property type="project" value="InterPro"/>
</dbReference>
<keyword evidence="4" id="KW-1185">Reference proteome</keyword>
<dbReference type="AlphaFoldDB" id="A0A2W1LEI7"/>
<accession>A0A2W1LEI7</accession>
<evidence type="ECO:0000313" key="3">
    <source>
        <dbReference type="EMBL" id="PZD97223.1"/>
    </source>
</evidence>
<dbReference type="PANTHER" id="PTHR43308:SF5">
    <property type="entry name" value="S-LAYER PROTEIN _ PEPTIDOGLYCAN ENDO-BETA-N-ACETYLGLUCOSAMINIDASE"/>
    <property type="match status" value="1"/>
</dbReference>
<gene>
    <name evidence="3" type="ORF">DNH61_03765</name>
</gene>
<evidence type="ECO:0000256" key="1">
    <source>
        <dbReference type="SAM" id="SignalP"/>
    </source>
</evidence>
<dbReference type="InterPro" id="IPR051465">
    <property type="entry name" value="Cell_Envelope_Struct_Comp"/>
</dbReference>
<evidence type="ECO:0000313" key="4">
    <source>
        <dbReference type="Proteomes" id="UP000249522"/>
    </source>
</evidence>
<feature type="domain" description="SLH" evidence="2">
    <location>
        <begin position="158"/>
        <end position="221"/>
    </location>
</feature>
<dbReference type="GO" id="GO:0030246">
    <property type="term" value="F:carbohydrate binding"/>
    <property type="evidence" value="ECO:0007669"/>
    <property type="project" value="InterPro"/>
</dbReference>